<dbReference type="Proteomes" id="UP000177555">
    <property type="component" value="Unassembled WGS sequence"/>
</dbReference>
<dbReference type="AlphaFoldDB" id="A0A1F5JLE5"/>
<feature type="transmembrane region" description="Helical" evidence="1">
    <location>
        <begin position="9"/>
        <end position="27"/>
    </location>
</feature>
<comment type="caution">
    <text evidence="2">The sequence shown here is derived from an EMBL/GenBank/DDBJ whole genome shotgun (WGS) entry which is preliminary data.</text>
</comment>
<gene>
    <name evidence="2" type="ORF">A2867_00740</name>
</gene>
<sequence length="123" mass="13977">MSKIIFKTFPALIFWGSFVFVVLQIPYPESLTQANSIQIFPFFVSLYLALIFTLNIFLKNILFSSSICLGLIVVLILKALDSLNIVTGILTVVATYLLASYFRKIRRKGLTKQPKITKLTKRL</sequence>
<feature type="transmembrane region" description="Helical" evidence="1">
    <location>
        <begin position="62"/>
        <end position="79"/>
    </location>
</feature>
<feature type="transmembrane region" description="Helical" evidence="1">
    <location>
        <begin position="85"/>
        <end position="102"/>
    </location>
</feature>
<keyword evidence="1" id="KW-0812">Transmembrane</keyword>
<proteinExistence type="predicted"/>
<keyword evidence="1" id="KW-0472">Membrane</keyword>
<evidence type="ECO:0000256" key="1">
    <source>
        <dbReference type="SAM" id="Phobius"/>
    </source>
</evidence>
<name>A0A1F5JLE5_9BACT</name>
<dbReference type="EMBL" id="MFCP01000005">
    <property type="protein sequence ID" value="OGE29481.1"/>
    <property type="molecule type" value="Genomic_DNA"/>
</dbReference>
<organism evidence="2 3">
    <name type="scientific">Candidatus Daviesbacteria bacterium RIFCSPHIGHO2_01_FULL_40_11</name>
    <dbReference type="NCBI Taxonomy" id="1797762"/>
    <lineage>
        <taxon>Bacteria</taxon>
        <taxon>Candidatus Daviesiibacteriota</taxon>
    </lineage>
</organism>
<feature type="transmembrane region" description="Helical" evidence="1">
    <location>
        <begin position="39"/>
        <end position="57"/>
    </location>
</feature>
<protein>
    <submittedName>
        <fullName evidence="2">Uncharacterized protein</fullName>
    </submittedName>
</protein>
<evidence type="ECO:0000313" key="3">
    <source>
        <dbReference type="Proteomes" id="UP000177555"/>
    </source>
</evidence>
<accession>A0A1F5JLE5</accession>
<keyword evidence="1" id="KW-1133">Transmembrane helix</keyword>
<reference evidence="2 3" key="1">
    <citation type="journal article" date="2016" name="Nat. Commun.">
        <title>Thousands of microbial genomes shed light on interconnected biogeochemical processes in an aquifer system.</title>
        <authorList>
            <person name="Anantharaman K."/>
            <person name="Brown C.T."/>
            <person name="Hug L.A."/>
            <person name="Sharon I."/>
            <person name="Castelle C.J."/>
            <person name="Probst A.J."/>
            <person name="Thomas B.C."/>
            <person name="Singh A."/>
            <person name="Wilkins M.J."/>
            <person name="Karaoz U."/>
            <person name="Brodie E.L."/>
            <person name="Williams K.H."/>
            <person name="Hubbard S.S."/>
            <person name="Banfield J.F."/>
        </authorList>
    </citation>
    <scope>NUCLEOTIDE SEQUENCE [LARGE SCALE GENOMIC DNA]</scope>
</reference>
<evidence type="ECO:0000313" key="2">
    <source>
        <dbReference type="EMBL" id="OGE29481.1"/>
    </source>
</evidence>